<dbReference type="AlphaFoldDB" id="E0NMP7"/>
<gene>
    <name evidence="2" type="ORF">HMPREF9225_1436</name>
</gene>
<dbReference type="eggNOG" id="COG3086">
    <property type="taxonomic scope" value="Bacteria"/>
</dbReference>
<dbReference type="Pfam" id="PF04246">
    <property type="entry name" value="RseC_MucC"/>
    <property type="match status" value="1"/>
</dbReference>
<dbReference type="STRING" id="862517.HMPREF9225_1436"/>
<keyword evidence="1" id="KW-1133">Transmembrane helix</keyword>
<keyword evidence="1" id="KW-0472">Membrane</keyword>
<evidence type="ECO:0000256" key="1">
    <source>
        <dbReference type="SAM" id="Phobius"/>
    </source>
</evidence>
<comment type="caution">
    <text evidence="2">The sequence shown here is derived from an EMBL/GenBank/DDBJ whole genome shotgun (WGS) entry which is preliminary data.</text>
</comment>
<proteinExistence type="predicted"/>
<evidence type="ECO:0000313" key="2">
    <source>
        <dbReference type="EMBL" id="EFM24865.1"/>
    </source>
</evidence>
<dbReference type="RefSeq" id="WP_008902226.1">
    <property type="nucleotide sequence ID" value="NZ_GL397071.1"/>
</dbReference>
<organism evidence="2 3">
    <name type="scientific">Peptoniphilus duerdenii ATCC BAA-1640</name>
    <dbReference type="NCBI Taxonomy" id="862517"/>
    <lineage>
        <taxon>Bacteria</taxon>
        <taxon>Bacillati</taxon>
        <taxon>Bacillota</taxon>
        <taxon>Tissierellia</taxon>
        <taxon>Tissierellales</taxon>
        <taxon>Peptoniphilaceae</taxon>
        <taxon>Peptoniphilus</taxon>
    </lineage>
</organism>
<protein>
    <submittedName>
        <fullName evidence="2">Positive regulator of sigma(E), RseC/MucC</fullName>
    </submittedName>
</protein>
<dbReference type="Proteomes" id="UP000003280">
    <property type="component" value="Unassembled WGS sequence"/>
</dbReference>
<dbReference type="InterPro" id="IPR026268">
    <property type="entry name" value="RseC"/>
</dbReference>
<reference evidence="2 3" key="1">
    <citation type="submission" date="2010-07" db="EMBL/GenBank/DDBJ databases">
        <authorList>
            <person name="Muzny D."/>
            <person name="Qin X."/>
            <person name="Deng J."/>
            <person name="Jiang H."/>
            <person name="Liu Y."/>
            <person name="Qu J."/>
            <person name="Song X.-Z."/>
            <person name="Zhang L."/>
            <person name="Thornton R."/>
            <person name="Coyle M."/>
            <person name="Francisco L."/>
            <person name="Jackson L."/>
            <person name="Javaid M."/>
            <person name="Korchina V."/>
            <person name="Kovar C."/>
            <person name="Mata R."/>
            <person name="Mathew T."/>
            <person name="Ngo R."/>
            <person name="Nguyen L."/>
            <person name="Nguyen N."/>
            <person name="Okwuonu G."/>
            <person name="Ongeri F."/>
            <person name="Pham C."/>
            <person name="Simmons D."/>
            <person name="Wilczek-Boney K."/>
            <person name="Hale W."/>
            <person name="Jakkamsetti A."/>
            <person name="Pham P."/>
            <person name="Ruth R."/>
            <person name="San Lucas F."/>
            <person name="Warren J."/>
            <person name="Zhang J."/>
            <person name="Zhao Z."/>
            <person name="Zhou C."/>
            <person name="Zhu D."/>
            <person name="Lee S."/>
            <person name="Bess C."/>
            <person name="Blankenburg K."/>
            <person name="Forbes L."/>
            <person name="Fu Q."/>
            <person name="Gubbala S."/>
            <person name="Hirani K."/>
            <person name="Jayaseelan J.C."/>
            <person name="Lara F."/>
            <person name="Munidasa M."/>
            <person name="Palculict T."/>
            <person name="Patil S."/>
            <person name="Pu L.-L."/>
            <person name="Saada N."/>
            <person name="Tang L."/>
            <person name="Weissenberger G."/>
            <person name="Zhu Y."/>
            <person name="Hemphill L."/>
            <person name="Shang Y."/>
            <person name="Youmans B."/>
            <person name="Ayvaz T."/>
            <person name="Ross M."/>
            <person name="Santibanez J."/>
            <person name="Aqrawi P."/>
            <person name="Gross S."/>
            <person name="Joshi V."/>
            <person name="Fowler G."/>
            <person name="Nazareth L."/>
            <person name="Reid J."/>
            <person name="Worley K."/>
            <person name="Petrosino J."/>
            <person name="Highlander S."/>
            <person name="Gibbs R."/>
        </authorList>
    </citation>
    <scope>NUCLEOTIDE SEQUENCE [LARGE SCALE GENOMIC DNA]</scope>
    <source>
        <strain evidence="2 3">ATCC BAA-1640</strain>
    </source>
</reference>
<dbReference type="InterPro" id="IPR007359">
    <property type="entry name" value="SigmaE_reg_RseC_MucC"/>
</dbReference>
<name>E0NMP7_9FIRM</name>
<keyword evidence="1" id="KW-0812">Transmembrane</keyword>
<sequence>MKQTGIVFELNDDKAKIIVTRLAACGSSCESCSAHCGENKQEYINVKNDIGLKIGDRVEITTDSTAVLKYIALVYGLPLIFLISGVLIGMLLNLKEMYSLLVGFVFMIVSFIFIKTIDNKNGSNHGIIIKKL</sequence>
<dbReference type="EMBL" id="AEEH01000047">
    <property type="protein sequence ID" value="EFM24865.1"/>
    <property type="molecule type" value="Genomic_DNA"/>
</dbReference>
<feature type="transmembrane region" description="Helical" evidence="1">
    <location>
        <begin position="97"/>
        <end position="114"/>
    </location>
</feature>
<dbReference type="PIRSF" id="PIRSF004923">
    <property type="entry name" value="RseC"/>
    <property type="match status" value="1"/>
</dbReference>
<accession>E0NMP7</accession>
<feature type="transmembrane region" description="Helical" evidence="1">
    <location>
        <begin position="67"/>
        <end position="91"/>
    </location>
</feature>
<keyword evidence="3" id="KW-1185">Reference proteome</keyword>
<dbReference type="HOGENOM" id="CLU_124911_2_0_9"/>
<dbReference type="PANTHER" id="PTHR35867">
    <property type="entry name" value="PROTEIN RSEC"/>
    <property type="match status" value="1"/>
</dbReference>
<dbReference type="PANTHER" id="PTHR35867:SF1">
    <property type="entry name" value="PROTEIN RSEC"/>
    <property type="match status" value="1"/>
</dbReference>
<evidence type="ECO:0000313" key="3">
    <source>
        <dbReference type="Proteomes" id="UP000003280"/>
    </source>
</evidence>